<sequence>MTRSFPSLLMSAALALLAAPTFAQTETQAEAVTSPDGAAVCAKMIGDGRTSGLDQSQCECRYEMAAEVLDPAVSTLLFDSWYNGTNNSDAINALPEQRKIKRQFRTMHNEIKRLCK</sequence>
<dbReference type="EMBL" id="WIXK01000004">
    <property type="protein sequence ID" value="MQY42680.1"/>
    <property type="molecule type" value="Genomic_DNA"/>
</dbReference>
<accession>A0A844AL67</accession>
<organism evidence="2 3">
    <name type="scientific">Tritonibacter aquimaris</name>
    <dbReference type="NCBI Taxonomy" id="2663379"/>
    <lineage>
        <taxon>Bacteria</taxon>
        <taxon>Pseudomonadati</taxon>
        <taxon>Pseudomonadota</taxon>
        <taxon>Alphaproteobacteria</taxon>
        <taxon>Rhodobacterales</taxon>
        <taxon>Paracoccaceae</taxon>
        <taxon>Tritonibacter</taxon>
    </lineage>
</organism>
<name>A0A844AL67_9RHOB</name>
<comment type="caution">
    <text evidence="2">The sequence shown here is derived from an EMBL/GenBank/DDBJ whole genome shotgun (WGS) entry which is preliminary data.</text>
</comment>
<feature type="chain" id="PRO_5032372132" evidence="1">
    <location>
        <begin position="24"/>
        <end position="116"/>
    </location>
</feature>
<proteinExistence type="predicted"/>
<dbReference type="Proteomes" id="UP000436694">
    <property type="component" value="Unassembled WGS sequence"/>
</dbReference>
<evidence type="ECO:0000313" key="2">
    <source>
        <dbReference type="EMBL" id="MQY42680.1"/>
    </source>
</evidence>
<dbReference type="AlphaFoldDB" id="A0A844AL67"/>
<keyword evidence="3" id="KW-1185">Reference proteome</keyword>
<gene>
    <name evidence="2" type="ORF">GG681_08490</name>
</gene>
<evidence type="ECO:0000313" key="3">
    <source>
        <dbReference type="Proteomes" id="UP000436694"/>
    </source>
</evidence>
<reference evidence="2 3" key="1">
    <citation type="submission" date="2019-10" db="EMBL/GenBank/DDBJ databases">
        <title>Epibacterium sp. nov., isolated from seawater.</title>
        <authorList>
            <person name="Zhang X."/>
            <person name="Li N."/>
        </authorList>
    </citation>
    <scope>NUCLEOTIDE SEQUENCE [LARGE SCALE GENOMIC DNA]</scope>
    <source>
        <strain evidence="2 3">SM1969</strain>
    </source>
</reference>
<protein>
    <submittedName>
        <fullName evidence="2">Uncharacterized protein</fullName>
    </submittedName>
</protein>
<evidence type="ECO:0000256" key="1">
    <source>
        <dbReference type="SAM" id="SignalP"/>
    </source>
</evidence>
<feature type="signal peptide" evidence="1">
    <location>
        <begin position="1"/>
        <end position="23"/>
    </location>
</feature>
<dbReference type="RefSeq" id="WP_153547119.1">
    <property type="nucleotide sequence ID" value="NZ_WIXK01000004.1"/>
</dbReference>
<keyword evidence="1" id="KW-0732">Signal</keyword>